<evidence type="ECO:0000313" key="4">
    <source>
        <dbReference type="Proteomes" id="UP001229421"/>
    </source>
</evidence>
<evidence type="ECO:0000313" key="3">
    <source>
        <dbReference type="EMBL" id="KAK1411172.1"/>
    </source>
</evidence>
<protein>
    <recommendedName>
        <fullName evidence="2">Gelsolin-like domain-containing protein</fullName>
    </recommendedName>
</protein>
<feature type="domain" description="Gelsolin-like" evidence="2">
    <location>
        <begin position="68"/>
        <end position="132"/>
    </location>
</feature>
<evidence type="ECO:0000256" key="1">
    <source>
        <dbReference type="SAM" id="MobiDB-lite"/>
    </source>
</evidence>
<feature type="compositionally biased region" description="Basic and acidic residues" evidence="1">
    <location>
        <begin position="172"/>
        <end position="183"/>
    </location>
</feature>
<dbReference type="SUPFAM" id="SSF55753">
    <property type="entry name" value="Actin depolymerizing proteins"/>
    <property type="match status" value="1"/>
</dbReference>
<organism evidence="3 4">
    <name type="scientific">Tagetes erecta</name>
    <name type="common">African marigold</name>
    <dbReference type="NCBI Taxonomy" id="13708"/>
    <lineage>
        <taxon>Eukaryota</taxon>
        <taxon>Viridiplantae</taxon>
        <taxon>Streptophyta</taxon>
        <taxon>Embryophyta</taxon>
        <taxon>Tracheophyta</taxon>
        <taxon>Spermatophyta</taxon>
        <taxon>Magnoliopsida</taxon>
        <taxon>eudicotyledons</taxon>
        <taxon>Gunneridae</taxon>
        <taxon>Pentapetalae</taxon>
        <taxon>asterids</taxon>
        <taxon>campanulids</taxon>
        <taxon>Asterales</taxon>
        <taxon>Asteraceae</taxon>
        <taxon>Asteroideae</taxon>
        <taxon>Heliantheae alliance</taxon>
        <taxon>Tageteae</taxon>
        <taxon>Tagetes</taxon>
    </lineage>
</organism>
<feature type="compositionally biased region" description="Polar residues" evidence="1">
    <location>
        <begin position="187"/>
        <end position="196"/>
    </location>
</feature>
<dbReference type="Gene3D" id="3.40.20.10">
    <property type="entry name" value="Severin"/>
    <property type="match status" value="1"/>
</dbReference>
<accession>A0AAD8JV60</accession>
<dbReference type="GO" id="GO:0051015">
    <property type="term" value="F:actin filament binding"/>
    <property type="evidence" value="ECO:0007669"/>
    <property type="project" value="InterPro"/>
</dbReference>
<comment type="caution">
    <text evidence="3">The sequence shown here is derived from an EMBL/GenBank/DDBJ whole genome shotgun (WGS) entry which is preliminary data.</text>
</comment>
<gene>
    <name evidence="3" type="ORF">QVD17_37718</name>
</gene>
<dbReference type="GO" id="GO:0051014">
    <property type="term" value="P:actin filament severing"/>
    <property type="evidence" value="ECO:0007669"/>
    <property type="project" value="TreeGrafter"/>
</dbReference>
<dbReference type="InterPro" id="IPR029006">
    <property type="entry name" value="ADF-H/Gelsolin-like_dom_sf"/>
</dbReference>
<evidence type="ECO:0000259" key="2">
    <source>
        <dbReference type="Pfam" id="PF00626"/>
    </source>
</evidence>
<dbReference type="EMBL" id="JAUHHV010000010">
    <property type="protein sequence ID" value="KAK1411172.1"/>
    <property type="molecule type" value="Genomic_DNA"/>
</dbReference>
<feature type="region of interest" description="Disordered" evidence="1">
    <location>
        <begin position="172"/>
        <end position="196"/>
    </location>
</feature>
<dbReference type="InterPro" id="IPR007123">
    <property type="entry name" value="Gelsolin-like_dom"/>
</dbReference>
<dbReference type="PANTHER" id="PTHR11977:SF107">
    <property type="entry name" value="VILLIN HEADPIECE, VILLIN_GELSOLIN, ADF-H_GELSOLIN-LIKE DOMAIN PROTEIN-RELATED"/>
    <property type="match status" value="1"/>
</dbReference>
<dbReference type="InterPro" id="IPR007122">
    <property type="entry name" value="Villin/Gelsolin"/>
</dbReference>
<dbReference type="Proteomes" id="UP001229421">
    <property type="component" value="Unassembled WGS sequence"/>
</dbReference>
<reference evidence="3" key="1">
    <citation type="journal article" date="2023" name="bioRxiv">
        <title>Improved chromosome-level genome assembly for marigold (Tagetes erecta).</title>
        <authorList>
            <person name="Jiang F."/>
            <person name="Yuan L."/>
            <person name="Wang S."/>
            <person name="Wang H."/>
            <person name="Xu D."/>
            <person name="Wang A."/>
            <person name="Fan W."/>
        </authorList>
    </citation>
    <scope>NUCLEOTIDE SEQUENCE</scope>
    <source>
        <strain evidence="3">WSJ</strain>
        <tissue evidence="3">Leaf</tissue>
    </source>
</reference>
<dbReference type="PANTHER" id="PTHR11977">
    <property type="entry name" value="VILLIN"/>
    <property type="match status" value="1"/>
</dbReference>
<dbReference type="Pfam" id="PF00626">
    <property type="entry name" value="Gelsolin"/>
    <property type="match status" value="1"/>
</dbReference>
<keyword evidence="4" id="KW-1185">Reference proteome</keyword>
<sequence length="223" mass="25366">MLARKQKTYKLLEDDDADDIEVERYLYEGSKLTEVEERELSDDDVVPDRTPGKLYSIDGGEAKDGIAEYTKSSFESDKCYLMDCGAKVLVWVGQAIQVDDRQAAMKAVEEFLTINNCQKATIVTRLIQVTENRGRVSAKKFGCQKILRIDIDSARVEEAYWILRKDMKMSESKKHEPIEKSKDVGTNGITDLSDKTSQAESSKDYLDSHMNMKVIVQKKISFL</sequence>
<name>A0AAD8JV60_TARER</name>
<proteinExistence type="predicted"/>
<dbReference type="AlphaFoldDB" id="A0AAD8JV60"/>